<protein>
    <recommendedName>
        <fullName evidence="4">HTH araC/xylS-type domain-containing protein</fullName>
    </recommendedName>
</protein>
<dbReference type="InterPro" id="IPR018062">
    <property type="entry name" value="HTH_AraC-typ_CS"/>
</dbReference>
<dbReference type="InterPro" id="IPR050204">
    <property type="entry name" value="AraC_XylS_family_regulators"/>
</dbReference>
<dbReference type="InterPro" id="IPR009057">
    <property type="entry name" value="Homeodomain-like_sf"/>
</dbReference>
<keyword evidence="3" id="KW-0804">Transcription</keyword>
<sequence>MKMPWVQGVEMARARTGWRLALAADLLREPDATIGAVARQVGYGSSFALSTAFKRVHGMSPQEHRRAVTTGTQVVTAQSGTVVLPRRVS</sequence>
<dbReference type="HOGENOM" id="CLU_2450732_0_0_11"/>
<dbReference type="PANTHER" id="PTHR46796">
    <property type="entry name" value="HTH-TYPE TRANSCRIPTIONAL ACTIVATOR RHAS-RELATED"/>
    <property type="match status" value="1"/>
</dbReference>
<evidence type="ECO:0000313" key="6">
    <source>
        <dbReference type="Proteomes" id="UP000019225"/>
    </source>
</evidence>
<dbReference type="STRING" id="1449976.KALB_6550"/>
<reference evidence="5 6" key="1">
    <citation type="journal article" date="2014" name="BMC Genomics">
        <title>Complete genome sequence of producer of the glycopeptide antibiotic Aculeximycin Kutzneria albida DSM 43870T, a representative of minor genus of Pseudonocardiaceae.</title>
        <authorList>
            <person name="Rebets Y."/>
            <person name="Tokovenko B."/>
            <person name="Lushchyk I."/>
            <person name="Ruckert C."/>
            <person name="Zaburannyi N."/>
            <person name="Bechthold A."/>
            <person name="Kalinowski J."/>
            <person name="Luzhetskyy A."/>
        </authorList>
    </citation>
    <scope>NUCLEOTIDE SEQUENCE [LARGE SCALE GENOMIC DNA]</scope>
    <source>
        <strain evidence="5">DSM 43870</strain>
    </source>
</reference>
<evidence type="ECO:0000259" key="4">
    <source>
        <dbReference type="PROSITE" id="PS01124"/>
    </source>
</evidence>
<dbReference type="KEGG" id="kal:KALB_6550"/>
<feature type="domain" description="HTH araC/xylS-type" evidence="4">
    <location>
        <begin position="19"/>
        <end position="67"/>
    </location>
</feature>
<dbReference type="PANTHER" id="PTHR46796:SF13">
    <property type="entry name" value="HTH-TYPE TRANSCRIPTIONAL ACTIVATOR RHAS"/>
    <property type="match status" value="1"/>
</dbReference>
<keyword evidence="2" id="KW-0238">DNA-binding</keyword>
<dbReference type="SMART" id="SM00342">
    <property type="entry name" value="HTH_ARAC"/>
    <property type="match status" value="1"/>
</dbReference>
<keyword evidence="6" id="KW-1185">Reference proteome</keyword>
<name>W5WP08_9PSEU</name>
<dbReference type="Gene3D" id="1.10.10.60">
    <property type="entry name" value="Homeodomain-like"/>
    <property type="match status" value="1"/>
</dbReference>
<dbReference type="SUPFAM" id="SSF46689">
    <property type="entry name" value="Homeodomain-like"/>
    <property type="match status" value="1"/>
</dbReference>
<keyword evidence="1" id="KW-0805">Transcription regulation</keyword>
<dbReference type="AlphaFoldDB" id="W5WP08"/>
<dbReference type="PATRIC" id="fig|1449976.3.peg.6573"/>
<organism evidence="5 6">
    <name type="scientific">Kutzneria albida DSM 43870</name>
    <dbReference type="NCBI Taxonomy" id="1449976"/>
    <lineage>
        <taxon>Bacteria</taxon>
        <taxon>Bacillati</taxon>
        <taxon>Actinomycetota</taxon>
        <taxon>Actinomycetes</taxon>
        <taxon>Pseudonocardiales</taxon>
        <taxon>Pseudonocardiaceae</taxon>
        <taxon>Kutzneria</taxon>
    </lineage>
</organism>
<dbReference type="GO" id="GO:0043565">
    <property type="term" value="F:sequence-specific DNA binding"/>
    <property type="evidence" value="ECO:0007669"/>
    <property type="project" value="InterPro"/>
</dbReference>
<dbReference type="PROSITE" id="PS00041">
    <property type="entry name" value="HTH_ARAC_FAMILY_1"/>
    <property type="match status" value="1"/>
</dbReference>
<dbReference type="InterPro" id="IPR018060">
    <property type="entry name" value="HTH_AraC"/>
</dbReference>
<dbReference type="EMBL" id="CP007155">
    <property type="protein sequence ID" value="AHH99909.1"/>
    <property type="molecule type" value="Genomic_DNA"/>
</dbReference>
<accession>W5WP08</accession>
<dbReference type="eggNOG" id="COG2207">
    <property type="taxonomic scope" value="Bacteria"/>
</dbReference>
<evidence type="ECO:0000256" key="1">
    <source>
        <dbReference type="ARBA" id="ARBA00023015"/>
    </source>
</evidence>
<dbReference type="GO" id="GO:0003700">
    <property type="term" value="F:DNA-binding transcription factor activity"/>
    <property type="evidence" value="ECO:0007669"/>
    <property type="project" value="InterPro"/>
</dbReference>
<evidence type="ECO:0000256" key="2">
    <source>
        <dbReference type="ARBA" id="ARBA00023125"/>
    </source>
</evidence>
<proteinExistence type="predicted"/>
<dbReference type="Proteomes" id="UP000019225">
    <property type="component" value="Chromosome"/>
</dbReference>
<dbReference type="PROSITE" id="PS01124">
    <property type="entry name" value="HTH_ARAC_FAMILY_2"/>
    <property type="match status" value="1"/>
</dbReference>
<evidence type="ECO:0000313" key="5">
    <source>
        <dbReference type="EMBL" id="AHH99909.1"/>
    </source>
</evidence>
<dbReference type="Pfam" id="PF12833">
    <property type="entry name" value="HTH_18"/>
    <property type="match status" value="1"/>
</dbReference>
<gene>
    <name evidence="5" type="ORF">KALB_6550</name>
</gene>
<evidence type="ECO:0000256" key="3">
    <source>
        <dbReference type="ARBA" id="ARBA00023163"/>
    </source>
</evidence>